<dbReference type="Proteomes" id="UP000076858">
    <property type="component" value="Unassembled WGS sequence"/>
</dbReference>
<dbReference type="Pfam" id="PF07687">
    <property type="entry name" value="M20_dimer"/>
    <property type="match status" value="1"/>
</dbReference>
<organism evidence="2 3">
    <name type="scientific">Daphnia magna</name>
    <dbReference type="NCBI Taxonomy" id="35525"/>
    <lineage>
        <taxon>Eukaryota</taxon>
        <taxon>Metazoa</taxon>
        <taxon>Ecdysozoa</taxon>
        <taxon>Arthropoda</taxon>
        <taxon>Crustacea</taxon>
        <taxon>Branchiopoda</taxon>
        <taxon>Diplostraca</taxon>
        <taxon>Cladocera</taxon>
        <taxon>Anomopoda</taxon>
        <taxon>Daphniidae</taxon>
        <taxon>Daphnia</taxon>
    </lineage>
</organism>
<protein>
    <submittedName>
        <fullName evidence="2">Aminoacylase-1</fullName>
    </submittedName>
</protein>
<reference evidence="2 3" key="1">
    <citation type="submission" date="2016-03" db="EMBL/GenBank/DDBJ databases">
        <title>EvidentialGene: Evidence-directed Construction of Genes on Genomes.</title>
        <authorList>
            <person name="Gilbert D.G."/>
            <person name="Choi J.-H."/>
            <person name="Mockaitis K."/>
            <person name="Colbourne J."/>
            <person name="Pfrender M."/>
        </authorList>
    </citation>
    <scope>NUCLEOTIDE SEQUENCE [LARGE SCALE GENOMIC DNA]</scope>
    <source>
        <strain evidence="2 3">Xinb3</strain>
        <tissue evidence="2">Complete organism</tissue>
    </source>
</reference>
<dbReference type="SUPFAM" id="SSF53187">
    <property type="entry name" value="Zn-dependent exopeptidases"/>
    <property type="match status" value="1"/>
</dbReference>
<dbReference type="Pfam" id="PF01546">
    <property type="entry name" value="Peptidase_M20"/>
    <property type="match status" value="1"/>
</dbReference>
<dbReference type="Gene3D" id="3.30.70.360">
    <property type="match status" value="1"/>
</dbReference>
<dbReference type="GO" id="GO:0004046">
    <property type="term" value="F:aminoacylase activity"/>
    <property type="evidence" value="ECO:0007669"/>
    <property type="project" value="TreeGrafter"/>
</dbReference>
<evidence type="ECO:0000259" key="1">
    <source>
        <dbReference type="Pfam" id="PF07687"/>
    </source>
</evidence>
<dbReference type="InterPro" id="IPR052083">
    <property type="entry name" value="Aminoacylase-1_M20A"/>
</dbReference>
<dbReference type="FunFam" id="3.30.70.360:FF:000005">
    <property type="entry name" value="Putative Aminoacylase-1"/>
    <property type="match status" value="1"/>
</dbReference>
<dbReference type="InterPro" id="IPR011650">
    <property type="entry name" value="Peptidase_M20_dimer"/>
</dbReference>
<dbReference type="PANTHER" id="PTHR45892:SF1">
    <property type="entry name" value="AMINOACYLASE-1"/>
    <property type="match status" value="1"/>
</dbReference>
<sequence length="165" mass="18716">MKCVTIQYLEAIRNLKNQGIKLKRTIHLTFMPDEEIGGVLGMQAFLRSEEWKEMNVGFALDEGLANPINEFTVFFGERMPWWVKVSCPGNPGHGSRFIEGTAAEKLRTVINRFLDFRQQEKNRLEANPELTLGDVTSVNLTKIEGGIQVNVVPSELVAYFDIRVT</sequence>
<name>A0A164YCX4_9CRUS</name>
<proteinExistence type="predicted"/>
<evidence type="ECO:0000313" key="2">
    <source>
        <dbReference type="EMBL" id="KZS15133.1"/>
    </source>
</evidence>
<evidence type="ECO:0000313" key="3">
    <source>
        <dbReference type="Proteomes" id="UP000076858"/>
    </source>
</evidence>
<feature type="domain" description="Peptidase M20 dimerisation" evidence="1">
    <location>
        <begin position="76"/>
        <end position="164"/>
    </location>
</feature>
<comment type="caution">
    <text evidence="2">The sequence shown here is derived from an EMBL/GenBank/DDBJ whole genome shotgun (WGS) entry which is preliminary data.</text>
</comment>
<accession>A0A164YCX4</accession>
<dbReference type="EMBL" id="LRGB01000928">
    <property type="protein sequence ID" value="KZS15133.1"/>
    <property type="molecule type" value="Genomic_DNA"/>
</dbReference>
<dbReference type="OrthoDB" id="3064516at2759"/>
<dbReference type="InterPro" id="IPR036264">
    <property type="entry name" value="Bact_exopeptidase_dim_dom"/>
</dbReference>
<dbReference type="STRING" id="35525.A0A164YCX4"/>
<dbReference type="AlphaFoldDB" id="A0A164YCX4"/>
<gene>
    <name evidence="2" type="ORF">APZ42_019384</name>
</gene>
<keyword evidence="3" id="KW-1185">Reference proteome</keyword>
<feature type="non-terminal residue" evidence="2">
    <location>
        <position position="165"/>
    </location>
</feature>
<dbReference type="SUPFAM" id="SSF55031">
    <property type="entry name" value="Bacterial exopeptidase dimerisation domain"/>
    <property type="match status" value="1"/>
</dbReference>
<dbReference type="PANTHER" id="PTHR45892">
    <property type="entry name" value="AMINOACYLASE-1"/>
    <property type="match status" value="1"/>
</dbReference>
<dbReference type="Gene3D" id="3.40.630.10">
    <property type="entry name" value="Zn peptidases"/>
    <property type="match status" value="1"/>
</dbReference>
<dbReference type="InterPro" id="IPR002933">
    <property type="entry name" value="Peptidase_M20"/>
</dbReference>